<dbReference type="Pfam" id="PF12265">
    <property type="entry name" value="CAF1C_H4-bd"/>
    <property type="match status" value="1"/>
</dbReference>
<dbReference type="Proteomes" id="UP000310708">
    <property type="component" value="Unassembled WGS sequence"/>
</dbReference>
<comment type="caution">
    <text evidence="9">The sequence shown here is derived from an EMBL/GenBank/DDBJ whole genome shotgun (WGS) entry which is preliminary data.</text>
</comment>
<evidence type="ECO:0000256" key="1">
    <source>
        <dbReference type="ARBA" id="ARBA00004123"/>
    </source>
</evidence>
<proteinExistence type="predicted"/>
<dbReference type="InterPro" id="IPR036322">
    <property type="entry name" value="WD40_repeat_dom_sf"/>
</dbReference>
<dbReference type="PANTHER" id="PTHR45903:SF1">
    <property type="entry name" value="GLUTAMATE-RICH WD REPEAT-CONTAINING PROTEIN 1"/>
    <property type="match status" value="1"/>
</dbReference>
<reference evidence="14 15" key="1">
    <citation type="submission" date="2019-03" db="EMBL/GenBank/DDBJ databases">
        <title>Sequencing 25 genomes of Wallemia mellicola.</title>
        <authorList>
            <person name="Gostincar C."/>
        </authorList>
    </citation>
    <scope>NUCLEOTIDE SEQUENCE [LARGE SCALE GENOMIC DNA]</scope>
    <source>
        <strain evidence="10 15">EXF-1262</strain>
        <strain evidence="12 16">EXF-1274</strain>
        <strain evidence="11 14">EXF-1277</strain>
        <strain evidence="9 17">EXF-6152</strain>
        <strain evidence="13 18">EXF-757</strain>
    </source>
</reference>
<organism evidence="9 17">
    <name type="scientific">Wallemia mellicola</name>
    <dbReference type="NCBI Taxonomy" id="1708541"/>
    <lineage>
        <taxon>Eukaryota</taxon>
        <taxon>Fungi</taxon>
        <taxon>Dikarya</taxon>
        <taxon>Basidiomycota</taxon>
        <taxon>Wallemiomycotina</taxon>
        <taxon>Wallemiomycetes</taxon>
        <taxon>Wallemiales</taxon>
        <taxon>Wallemiaceae</taxon>
        <taxon>Wallemia</taxon>
    </lineage>
</organism>
<evidence type="ECO:0000256" key="6">
    <source>
        <dbReference type="PROSITE-ProRule" id="PRU00221"/>
    </source>
</evidence>
<evidence type="ECO:0000256" key="7">
    <source>
        <dbReference type="SAM" id="MobiDB-lite"/>
    </source>
</evidence>
<dbReference type="Proteomes" id="UP000310685">
    <property type="component" value="Unassembled WGS sequence"/>
</dbReference>
<evidence type="ECO:0000256" key="3">
    <source>
        <dbReference type="ARBA" id="ARBA00022737"/>
    </source>
</evidence>
<evidence type="ECO:0000313" key="12">
    <source>
        <dbReference type="EMBL" id="TIC64114.1"/>
    </source>
</evidence>
<dbReference type="OMA" id="RHWKPNA"/>
<feature type="domain" description="Histone-binding protein RBBP4-like N-terminal" evidence="8">
    <location>
        <begin position="91"/>
        <end position="157"/>
    </location>
</feature>
<dbReference type="GO" id="GO:0042254">
    <property type="term" value="P:ribosome biogenesis"/>
    <property type="evidence" value="ECO:0007669"/>
    <property type="project" value="TreeGrafter"/>
</dbReference>
<dbReference type="SMART" id="SM00320">
    <property type="entry name" value="WD40"/>
    <property type="match status" value="3"/>
</dbReference>
<evidence type="ECO:0000256" key="4">
    <source>
        <dbReference type="ARBA" id="ARBA00023242"/>
    </source>
</evidence>
<evidence type="ECO:0000256" key="5">
    <source>
        <dbReference type="ARBA" id="ARBA00040876"/>
    </source>
</evidence>
<dbReference type="EMBL" id="SPRV01000030">
    <property type="protein sequence ID" value="TIC61315.1"/>
    <property type="molecule type" value="Genomic_DNA"/>
</dbReference>
<evidence type="ECO:0000313" key="14">
    <source>
        <dbReference type="Proteomes" id="UP000305362"/>
    </source>
</evidence>
<dbReference type="Proteomes" id="UP000305362">
    <property type="component" value="Unassembled WGS sequence"/>
</dbReference>
<dbReference type="GO" id="GO:0005730">
    <property type="term" value="C:nucleolus"/>
    <property type="evidence" value="ECO:0007669"/>
    <property type="project" value="TreeGrafter"/>
</dbReference>
<feature type="repeat" description="WD" evidence="6">
    <location>
        <begin position="356"/>
        <end position="398"/>
    </location>
</feature>
<dbReference type="PANTHER" id="PTHR45903">
    <property type="entry name" value="GLUTAMATE-RICH WD REPEAT-CONTAINING PROTEIN 1"/>
    <property type="match status" value="1"/>
</dbReference>
<dbReference type="EMBL" id="SPRX01000032">
    <property type="protein sequence ID" value="TIC64584.1"/>
    <property type="molecule type" value="Genomic_DNA"/>
</dbReference>
<comment type="subcellular location">
    <subcellularLocation>
        <location evidence="1">Nucleus</location>
    </subcellularLocation>
</comment>
<feature type="region of interest" description="Disordered" evidence="7">
    <location>
        <begin position="1"/>
        <end position="43"/>
    </location>
</feature>
<evidence type="ECO:0000313" key="18">
    <source>
        <dbReference type="Proteomes" id="UP000310708"/>
    </source>
</evidence>
<feature type="compositionally biased region" description="Acidic residues" evidence="7">
    <location>
        <begin position="31"/>
        <end position="43"/>
    </location>
</feature>
<dbReference type="Proteomes" id="UP000307169">
    <property type="component" value="Unassembled WGS sequence"/>
</dbReference>
<dbReference type="OrthoDB" id="2161379at2759"/>
<dbReference type="PROSITE" id="PS50294">
    <property type="entry name" value="WD_REPEATS_REGION"/>
    <property type="match status" value="3"/>
</dbReference>
<evidence type="ECO:0000259" key="8">
    <source>
        <dbReference type="Pfam" id="PF12265"/>
    </source>
</evidence>
<keyword evidence="3" id="KW-0677">Repeat</keyword>
<evidence type="ECO:0000313" key="10">
    <source>
        <dbReference type="EMBL" id="TIB99690.1"/>
    </source>
</evidence>
<feature type="repeat" description="WD" evidence="6">
    <location>
        <begin position="310"/>
        <end position="352"/>
    </location>
</feature>
<dbReference type="InterPro" id="IPR015943">
    <property type="entry name" value="WD40/YVTN_repeat-like_dom_sf"/>
</dbReference>
<feature type="compositionally biased region" description="Acidic residues" evidence="7">
    <location>
        <begin position="164"/>
        <end position="176"/>
    </location>
</feature>
<sequence>MPPKRRSSPINDLPINKSRPGEERHEKSDNEMGEFEDNYEDEFESDGEVIDNANEDDDGVEVMQEENEGEAEAEAAKAKPYIPHQYKLKPDEILEPDNSVYEMLHSMSVPWPCLSFDIMRDGLGDERRSYPEEMFVATGTQAAGDANEVMVMRWANLWKTQQSEDSDDEDDDDNADEQPTIEHKSIPHRGGINRFRLEKLPATVNPTSPNSFPDRPYLGATWADTGKVHIFNLRPHMLSLSNPGFMIDKNKHNKPLFTINSHGSEEGFALDWSTPKNETDDLRLLTGDCGGNIHLSQFTNSGYVPSSGAFTSHTSSVEDLQWSPSEATVFASCSADRTVRIWDTRVRNKKSVVNVMDAHDEDVNVINWNKQTEYLLASGGDEGNVKVWDLRNFKPNMTSRPDPVANFDWHKGAITAIEWHATEQSVLAASGADDQVTLWDLAVELDQEELAQHEIESQVPPQLMFCHQGQKDIKEVHWHSQIPGCFVTTASDGFNVCKTISI</sequence>
<feature type="repeat" description="WD" evidence="6">
    <location>
        <begin position="407"/>
        <end position="441"/>
    </location>
</feature>
<evidence type="ECO:0000313" key="9">
    <source>
        <dbReference type="EMBL" id="TIB77957.1"/>
    </source>
</evidence>
<dbReference type="EMBL" id="SPRC01000030">
    <property type="protein sequence ID" value="TIB77957.1"/>
    <property type="molecule type" value="Genomic_DNA"/>
</dbReference>
<evidence type="ECO:0000313" key="17">
    <source>
        <dbReference type="Proteomes" id="UP000310685"/>
    </source>
</evidence>
<protein>
    <recommendedName>
        <fullName evidence="5">Glutamate-rich WD repeat-containing protein 1</fullName>
    </recommendedName>
</protein>
<evidence type="ECO:0000313" key="11">
    <source>
        <dbReference type="EMBL" id="TIC61315.1"/>
    </source>
</evidence>
<name>A0A4T0M5V0_9BASI</name>
<keyword evidence="4" id="KW-0539">Nucleus</keyword>
<evidence type="ECO:0000313" key="16">
    <source>
        <dbReference type="Proteomes" id="UP000309601"/>
    </source>
</evidence>
<dbReference type="InterPro" id="IPR019775">
    <property type="entry name" value="WD40_repeat_CS"/>
</dbReference>
<dbReference type="PRINTS" id="PR00320">
    <property type="entry name" value="GPROTEINBRPT"/>
</dbReference>
<dbReference type="EMBL" id="SPRW01000030">
    <property type="protein sequence ID" value="TIC64114.1"/>
    <property type="molecule type" value="Genomic_DNA"/>
</dbReference>
<gene>
    <name evidence="13" type="ORF">E3Q01_02675</name>
    <name evidence="12" type="ORF">E3Q02_02751</name>
    <name evidence="11" type="ORF">E3Q03_02749</name>
    <name evidence="10" type="ORF">E3Q17_02509</name>
    <name evidence="9" type="ORF">E3Q22_02836</name>
</gene>
<feature type="region of interest" description="Disordered" evidence="7">
    <location>
        <begin position="160"/>
        <end position="188"/>
    </location>
</feature>
<dbReference type="InterPro" id="IPR022052">
    <property type="entry name" value="Histone-bd_RBBP4-like_N"/>
</dbReference>
<dbReference type="Gene3D" id="2.130.10.10">
    <property type="entry name" value="YVTN repeat-like/Quinoprotein amine dehydrogenase"/>
    <property type="match status" value="1"/>
</dbReference>
<dbReference type="AlphaFoldDB" id="A0A4T0M5V0"/>
<dbReference type="PROSITE" id="PS00678">
    <property type="entry name" value="WD_REPEATS_1"/>
    <property type="match status" value="1"/>
</dbReference>
<feature type="compositionally biased region" description="Basic and acidic residues" evidence="7">
    <location>
        <begin position="19"/>
        <end position="30"/>
    </location>
</feature>
<dbReference type="InterPro" id="IPR001680">
    <property type="entry name" value="WD40_rpt"/>
</dbReference>
<dbReference type="Pfam" id="PF00400">
    <property type="entry name" value="WD40"/>
    <property type="match status" value="3"/>
</dbReference>
<dbReference type="Proteomes" id="UP000309601">
    <property type="component" value="Unassembled WGS sequence"/>
</dbReference>
<dbReference type="SUPFAM" id="SSF50978">
    <property type="entry name" value="WD40 repeat-like"/>
    <property type="match status" value="1"/>
</dbReference>
<keyword evidence="2 6" id="KW-0853">WD repeat</keyword>
<accession>A0A4T0M5V0</accession>
<dbReference type="PROSITE" id="PS50082">
    <property type="entry name" value="WD_REPEATS_2"/>
    <property type="match status" value="3"/>
</dbReference>
<dbReference type="InterPro" id="IPR020472">
    <property type="entry name" value="WD40_PAC1"/>
</dbReference>
<dbReference type="EMBL" id="SPRH01000028">
    <property type="protein sequence ID" value="TIB99690.1"/>
    <property type="molecule type" value="Genomic_DNA"/>
</dbReference>
<evidence type="ECO:0000313" key="15">
    <source>
        <dbReference type="Proteomes" id="UP000307169"/>
    </source>
</evidence>
<evidence type="ECO:0000256" key="2">
    <source>
        <dbReference type="ARBA" id="ARBA00022574"/>
    </source>
</evidence>
<evidence type="ECO:0000313" key="13">
    <source>
        <dbReference type="EMBL" id="TIC64584.1"/>
    </source>
</evidence>
<dbReference type="InterPro" id="IPR051972">
    <property type="entry name" value="Glutamate-rich_WD_repeat"/>
</dbReference>